<name>A0A9N9Q0X7_9HELO</name>
<feature type="compositionally biased region" description="Basic and acidic residues" evidence="1">
    <location>
        <begin position="398"/>
        <end position="408"/>
    </location>
</feature>
<comment type="caution">
    <text evidence="2">The sequence shown here is derived from an EMBL/GenBank/DDBJ whole genome shotgun (WGS) entry which is preliminary data.</text>
</comment>
<dbReference type="Proteomes" id="UP000701801">
    <property type="component" value="Unassembled WGS sequence"/>
</dbReference>
<evidence type="ECO:0000313" key="3">
    <source>
        <dbReference type="Proteomes" id="UP000701801"/>
    </source>
</evidence>
<dbReference type="InterPro" id="IPR013783">
    <property type="entry name" value="Ig-like_fold"/>
</dbReference>
<dbReference type="EMBL" id="CAJVRM010000008">
    <property type="protein sequence ID" value="CAG8971099.1"/>
    <property type="molecule type" value="Genomic_DNA"/>
</dbReference>
<organism evidence="2 3">
    <name type="scientific">Hymenoscyphus albidus</name>
    <dbReference type="NCBI Taxonomy" id="595503"/>
    <lineage>
        <taxon>Eukaryota</taxon>
        <taxon>Fungi</taxon>
        <taxon>Dikarya</taxon>
        <taxon>Ascomycota</taxon>
        <taxon>Pezizomycotina</taxon>
        <taxon>Leotiomycetes</taxon>
        <taxon>Helotiales</taxon>
        <taxon>Helotiaceae</taxon>
        <taxon>Hymenoscyphus</taxon>
    </lineage>
</organism>
<dbReference type="CDD" id="cd02859">
    <property type="entry name" value="E_set_AMPKbeta_like_N"/>
    <property type="match status" value="1"/>
</dbReference>
<gene>
    <name evidence="2" type="ORF">HYALB_00010676</name>
</gene>
<feature type="region of interest" description="Disordered" evidence="1">
    <location>
        <begin position="245"/>
        <end position="652"/>
    </location>
</feature>
<evidence type="ECO:0000256" key="1">
    <source>
        <dbReference type="SAM" id="MobiDB-lite"/>
    </source>
</evidence>
<dbReference type="Gene3D" id="2.60.40.10">
    <property type="entry name" value="Immunoglobulins"/>
    <property type="match status" value="1"/>
</dbReference>
<feature type="compositionally biased region" description="Basic and acidic residues" evidence="1">
    <location>
        <begin position="470"/>
        <end position="481"/>
    </location>
</feature>
<feature type="compositionally biased region" description="Polar residues" evidence="1">
    <location>
        <begin position="607"/>
        <end position="627"/>
    </location>
</feature>
<dbReference type="OrthoDB" id="5350410at2759"/>
<proteinExistence type="predicted"/>
<feature type="compositionally biased region" description="Basic and acidic residues" evidence="1">
    <location>
        <begin position="568"/>
        <end position="577"/>
    </location>
</feature>
<sequence length="688" mass="73786">MAPPSQFVSVTIKYAKPGTQPPVFLAGSFSSSPWLPQEMQHTTNKDGESEFVKEVLVEEGKEYQYKFRMGTGDWWVLCEDASIVTDDSGNTNNLLSVPQSTEPRRASAKTSVDLGLNHSIQATTMGAVNGTSSHTNFNETSNDDIDTPPMSGTPDAAQVAAEVADSAAKLDNGPPSPYVPDEEAGRIGYRRMSSTPIPEVAGTAAEVADVAAKLDRPNLSQIEMPSPPMSLEDEELYAPTPEHERVPLFPHECPGPTDKVVKSRASSLRNSSPIVASQSTMDADIDPNDPSLESFPTTREGVYEKIRSLETRLPPDESPVTSPAVGRQTERLDLPNPSPRMLAQERSPSLGAIEEEHELDEADRTPSLAETGKQENMGASVSIVDFGNGNGQSSTEKIISDTIHEEGSQHTSDIEGIADFTTETEDESTIPEVATNESAKPKTSDENHTSKERPEVATVEEPESSISTPEPHDKENAESLVHENSGARSADSDGKTTGTETTTSDIAGDSPDQNVQTRARAPTITIHPATSPKESPKQGLSKTSSTAESLNVTVQPVLTPFISNGERQLGHDSRQNEELVASGEGPSITLESATPRASLAPTDSEFSEAQTAGESTSIATSGRSYQLASRKKQRAMTPSPDRPLTPTSIRSNKDDVKSRNFLKGFWRAVFVDWIGGLIASCFGGGRDS</sequence>
<evidence type="ECO:0008006" key="4">
    <source>
        <dbReference type="Google" id="ProtNLM"/>
    </source>
</evidence>
<dbReference type="InterPro" id="IPR014756">
    <property type="entry name" value="Ig_E-set"/>
</dbReference>
<protein>
    <recommendedName>
        <fullName evidence="4">AMP-activated protein kinase glycogen-binding domain-containing protein</fullName>
    </recommendedName>
</protein>
<feature type="compositionally biased region" description="Basic and acidic residues" evidence="1">
    <location>
        <begin position="301"/>
        <end position="315"/>
    </location>
</feature>
<feature type="compositionally biased region" description="Polar residues" evidence="1">
    <location>
        <begin position="538"/>
        <end position="566"/>
    </location>
</feature>
<feature type="region of interest" description="Disordered" evidence="1">
    <location>
        <begin position="87"/>
        <end position="106"/>
    </location>
</feature>
<evidence type="ECO:0000313" key="2">
    <source>
        <dbReference type="EMBL" id="CAG8971099.1"/>
    </source>
</evidence>
<feature type="compositionally biased region" description="Polar residues" evidence="1">
    <location>
        <begin position="264"/>
        <end position="281"/>
    </location>
</feature>
<dbReference type="SUPFAM" id="SSF81296">
    <property type="entry name" value="E set domains"/>
    <property type="match status" value="1"/>
</dbReference>
<accession>A0A9N9Q0X7</accession>
<feature type="compositionally biased region" description="Polar residues" evidence="1">
    <location>
        <begin position="87"/>
        <end position="101"/>
    </location>
</feature>
<feature type="compositionally biased region" description="Basic and acidic residues" evidence="1">
    <location>
        <begin position="439"/>
        <end position="455"/>
    </location>
</feature>
<keyword evidence="3" id="KW-1185">Reference proteome</keyword>
<reference evidence="2" key="1">
    <citation type="submission" date="2021-07" db="EMBL/GenBank/DDBJ databases">
        <authorList>
            <person name="Durling M."/>
        </authorList>
    </citation>
    <scope>NUCLEOTIDE SEQUENCE</scope>
</reference>
<feature type="compositionally biased region" description="Polar residues" evidence="1">
    <location>
        <begin position="127"/>
        <end position="140"/>
    </location>
</feature>
<dbReference type="AlphaFoldDB" id="A0A9N9Q0X7"/>
<feature type="region of interest" description="Disordered" evidence="1">
    <location>
        <begin position="127"/>
        <end position="154"/>
    </location>
</feature>